<keyword evidence="3" id="KW-0238">DNA-binding</keyword>
<dbReference type="EMBL" id="MZGT01000013">
    <property type="protein sequence ID" value="OPJ64292.1"/>
    <property type="molecule type" value="Genomic_DNA"/>
</dbReference>
<accession>A0A1V4IW70</accession>
<comment type="similarity">
    <text evidence="1">Belongs to the LysR transcriptional regulatory family.</text>
</comment>
<evidence type="ECO:0000313" key="7">
    <source>
        <dbReference type="Proteomes" id="UP000191056"/>
    </source>
</evidence>
<evidence type="ECO:0000256" key="3">
    <source>
        <dbReference type="ARBA" id="ARBA00023125"/>
    </source>
</evidence>
<dbReference type="AlphaFoldDB" id="A0A1V4IW70"/>
<reference evidence="6 7" key="1">
    <citation type="submission" date="2017-03" db="EMBL/GenBank/DDBJ databases">
        <title>Genome sequence of Clostridium chromiireducens DSM 23318.</title>
        <authorList>
            <person name="Poehlein A."/>
            <person name="Daniel R."/>
        </authorList>
    </citation>
    <scope>NUCLEOTIDE SEQUENCE [LARGE SCALE GENOMIC DNA]</scope>
    <source>
        <strain evidence="6 7">DSM 23318</strain>
    </source>
</reference>
<dbReference type="Gene3D" id="1.10.10.10">
    <property type="entry name" value="Winged helix-like DNA-binding domain superfamily/Winged helix DNA-binding domain"/>
    <property type="match status" value="1"/>
</dbReference>
<evidence type="ECO:0000256" key="1">
    <source>
        <dbReference type="ARBA" id="ARBA00009437"/>
    </source>
</evidence>
<dbReference type="InterPro" id="IPR036390">
    <property type="entry name" value="WH_DNA-bd_sf"/>
</dbReference>
<dbReference type="SUPFAM" id="SSF53850">
    <property type="entry name" value="Periplasmic binding protein-like II"/>
    <property type="match status" value="1"/>
</dbReference>
<comment type="caution">
    <text evidence="6">The sequence shown here is derived from an EMBL/GenBank/DDBJ whole genome shotgun (WGS) entry which is preliminary data.</text>
</comment>
<dbReference type="GO" id="GO:0003700">
    <property type="term" value="F:DNA-binding transcription factor activity"/>
    <property type="evidence" value="ECO:0007669"/>
    <property type="project" value="InterPro"/>
</dbReference>
<keyword evidence="2" id="KW-0805">Transcription regulation</keyword>
<keyword evidence="4" id="KW-0804">Transcription</keyword>
<dbReference type="RefSeq" id="WP_079438846.1">
    <property type="nucleotide sequence ID" value="NZ_MZGT01000013.1"/>
</dbReference>
<dbReference type="PROSITE" id="PS50931">
    <property type="entry name" value="HTH_LYSR"/>
    <property type="match status" value="1"/>
</dbReference>
<dbReference type="OrthoDB" id="9785745at2"/>
<protein>
    <submittedName>
        <fullName evidence="6">HTH-type transcriptional activator CmpR</fullName>
    </submittedName>
</protein>
<keyword evidence="7" id="KW-1185">Reference proteome</keyword>
<dbReference type="SUPFAM" id="SSF46785">
    <property type="entry name" value="Winged helix' DNA-binding domain"/>
    <property type="match status" value="1"/>
</dbReference>
<dbReference type="PANTHER" id="PTHR30126">
    <property type="entry name" value="HTH-TYPE TRANSCRIPTIONAL REGULATOR"/>
    <property type="match status" value="1"/>
</dbReference>
<evidence type="ECO:0000313" key="6">
    <source>
        <dbReference type="EMBL" id="OPJ64292.1"/>
    </source>
</evidence>
<dbReference type="InterPro" id="IPR005119">
    <property type="entry name" value="LysR_subst-bd"/>
</dbReference>
<dbReference type="Pfam" id="PF03466">
    <property type="entry name" value="LysR_substrate"/>
    <property type="match status" value="1"/>
</dbReference>
<dbReference type="Gene3D" id="3.40.190.290">
    <property type="match status" value="1"/>
</dbReference>
<name>A0A1V4IW70_9CLOT</name>
<evidence type="ECO:0000256" key="2">
    <source>
        <dbReference type="ARBA" id="ARBA00023015"/>
    </source>
</evidence>
<gene>
    <name evidence="6" type="primary">cmpR</name>
    <name evidence="6" type="ORF">CLCHR_12630</name>
</gene>
<proteinExistence type="inferred from homology"/>
<dbReference type="InterPro" id="IPR000847">
    <property type="entry name" value="LysR_HTH_N"/>
</dbReference>
<dbReference type="InterPro" id="IPR036388">
    <property type="entry name" value="WH-like_DNA-bd_sf"/>
</dbReference>
<dbReference type="Proteomes" id="UP000191056">
    <property type="component" value="Unassembled WGS sequence"/>
</dbReference>
<evidence type="ECO:0000256" key="4">
    <source>
        <dbReference type="ARBA" id="ARBA00023163"/>
    </source>
</evidence>
<dbReference type="Pfam" id="PF00126">
    <property type="entry name" value="HTH_1"/>
    <property type="match status" value="1"/>
</dbReference>
<organism evidence="6 7">
    <name type="scientific">Clostridium chromiireducens</name>
    <dbReference type="NCBI Taxonomy" id="225345"/>
    <lineage>
        <taxon>Bacteria</taxon>
        <taxon>Bacillati</taxon>
        <taxon>Bacillota</taxon>
        <taxon>Clostridia</taxon>
        <taxon>Eubacteriales</taxon>
        <taxon>Clostridiaceae</taxon>
        <taxon>Clostridium</taxon>
    </lineage>
</organism>
<feature type="domain" description="HTH lysR-type" evidence="5">
    <location>
        <begin position="1"/>
        <end position="60"/>
    </location>
</feature>
<dbReference type="PANTHER" id="PTHR30126:SF39">
    <property type="entry name" value="HTH-TYPE TRANSCRIPTIONAL REGULATOR CYSL"/>
    <property type="match status" value="1"/>
</dbReference>
<dbReference type="GO" id="GO:0000976">
    <property type="term" value="F:transcription cis-regulatory region binding"/>
    <property type="evidence" value="ECO:0007669"/>
    <property type="project" value="TreeGrafter"/>
</dbReference>
<sequence length="298" mass="33935">MNINLIKFEILEELYKHKKITAVAEALKLKQPTITFHLKAMEKEFGVKLFEAKSGKLILTDAGEALYHYASKINALAKESFRVVKEYDLKNGSIKIGASYIPATYLLPRILFDYTEKNPKLSISLKVNTSPLVLNMLQKHEIDIGVISCEPFELPNIISHPLLEEEMVIFFSTKHPLASEEHISSELIEKNSFIVHGEKSSTRSITLKWFENSGIKVNRKIELNSLESIKHMVLQGRHISLISKLAIQQEVNDGNLTYREIPSLGNLITKRNIYYAINKDRLNSSILTNFIESLTHSI</sequence>
<evidence type="ECO:0000259" key="5">
    <source>
        <dbReference type="PROSITE" id="PS50931"/>
    </source>
</evidence>
<dbReference type="STRING" id="225345.CLCHR_12630"/>